<evidence type="ECO:0000256" key="1">
    <source>
        <dbReference type="ARBA" id="ARBA00023157"/>
    </source>
</evidence>
<dbReference type="InterPro" id="IPR055355">
    <property type="entry name" value="ZP-C"/>
</dbReference>
<keyword evidence="2" id="KW-1133">Transmembrane helix</keyword>
<evidence type="ECO:0000313" key="4">
    <source>
        <dbReference type="Proteomes" id="UP000095283"/>
    </source>
</evidence>
<sequence>MGQGPFSPTVSSPVKIGDNISLVVKAKSEHSFDMFVHSCFASDGPGSKKIDLIDKNGCVSRPEFVSPLKRIRDRVGIMYYTFGPDDVYFSCSIDLTPLRNAPKNINKKQENKLRTEKNYIIFIQEICSTFRRIRSVSMENNLRLFDNVRVELAEKFEMEQRIGTDDEQFCLSSTLLTLVSLFFCTLLFAFTISTVTAMSLYFKLSSLRAKVY</sequence>
<protein>
    <submittedName>
        <fullName evidence="5">ZP domain-containing protein</fullName>
    </submittedName>
</protein>
<organism evidence="4 5">
    <name type="scientific">Heterorhabditis bacteriophora</name>
    <name type="common">Entomopathogenic nematode worm</name>
    <dbReference type="NCBI Taxonomy" id="37862"/>
    <lineage>
        <taxon>Eukaryota</taxon>
        <taxon>Metazoa</taxon>
        <taxon>Ecdysozoa</taxon>
        <taxon>Nematoda</taxon>
        <taxon>Chromadorea</taxon>
        <taxon>Rhabditida</taxon>
        <taxon>Rhabditina</taxon>
        <taxon>Rhabditomorpha</taxon>
        <taxon>Strongyloidea</taxon>
        <taxon>Heterorhabditidae</taxon>
        <taxon>Heterorhabditis</taxon>
    </lineage>
</organism>
<keyword evidence="1" id="KW-1015">Disulfide bond</keyword>
<dbReference type="Proteomes" id="UP000095283">
    <property type="component" value="Unplaced"/>
</dbReference>
<evidence type="ECO:0000313" key="5">
    <source>
        <dbReference type="WBParaSite" id="Hba_20528"/>
    </source>
</evidence>
<dbReference type="PANTHER" id="PTHR46560">
    <property type="entry name" value="CYPHER, ISOFORM B"/>
    <property type="match status" value="1"/>
</dbReference>
<dbReference type="Gene3D" id="2.60.40.4100">
    <property type="entry name" value="Zona pellucida, ZP-C domain"/>
    <property type="match status" value="1"/>
</dbReference>
<dbReference type="InterPro" id="IPR001507">
    <property type="entry name" value="ZP_dom"/>
</dbReference>
<dbReference type="AlphaFoldDB" id="A0A1I7XRT5"/>
<feature type="domain" description="ZP" evidence="3">
    <location>
        <begin position="1"/>
        <end position="112"/>
    </location>
</feature>
<dbReference type="WBParaSite" id="Hba_20528">
    <property type="protein sequence ID" value="Hba_20528"/>
    <property type="gene ID" value="Hba_20528"/>
</dbReference>
<evidence type="ECO:0000259" key="3">
    <source>
        <dbReference type="PROSITE" id="PS51034"/>
    </source>
</evidence>
<reference evidence="5" key="1">
    <citation type="submission" date="2016-11" db="UniProtKB">
        <authorList>
            <consortium name="WormBaseParasite"/>
        </authorList>
    </citation>
    <scope>IDENTIFICATION</scope>
</reference>
<keyword evidence="2" id="KW-0812">Transmembrane</keyword>
<proteinExistence type="predicted"/>
<dbReference type="Pfam" id="PF00100">
    <property type="entry name" value="Zona_pellucida"/>
    <property type="match status" value="1"/>
</dbReference>
<feature type="transmembrane region" description="Helical" evidence="2">
    <location>
        <begin position="175"/>
        <end position="202"/>
    </location>
</feature>
<evidence type="ECO:0000256" key="2">
    <source>
        <dbReference type="SAM" id="Phobius"/>
    </source>
</evidence>
<dbReference type="PANTHER" id="PTHR46560:SF12">
    <property type="entry name" value="ZP DOMAIN-CONTAINING PROTEIN"/>
    <property type="match status" value="1"/>
</dbReference>
<name>A0A1I7XRT5_HETBA</name>
<accession>A0A1I7XRT5</accession>
<dbReference type="PROSITE" id="PS51034">
    <property type="entry name" value="ZP_2"/>
    <property type="match status" value="1"/>
</dbReference>
<keyword evidence="2" id="KW-0472">Membrane</keyword>
<keyword evidence="4" id="KW-1185">Reference proteome</keyword>
<dbReference type="InterPro" id="IPR042235">
    <property type="entry name" value="ZP-C_dom"/>
</dbReference>